<dbReference type="InterPro" id="IPR020846">
    <property type="entry name" value="MFS_dom"/>
</dbReference>
<dbReference type="PROSITE" id="PS50850">
    <property type="entry name" value="MFS"/>
    <property type="match status" value="1"/>
</dbReference>
<reference evidence="8 9" key="1">
    <citation type="submission" date="2019-06" db="EMBL/GenBank/DDBJ databases">
        <title>Genome organization and adaptive potential of archetypical organophosphate degarding Sphingobium fuliginis ATCC 27551.</title>
        <authorList>
            <person name="Sarwar A."/>
            <person name="Parthasarathy S."/>
            <person name="Singh C."/>
            <person name="Siddavattam D."/>
        </authorList>
    </citation>
    <scope>NUCLEOTIDE SEQUENCE [LARGE SCALE GENOMIC DNA]</scope>
    <source>
        <strain evidence="8 9">ATCC 27551</strain>
    </source>
</reference>
<evidence type="ECO:0000256" key="3">
    <source>
        <dbReference type="ARBA" id="ARBA00022692"/>
    </source>
</evidence>
<evidence type="ECO:0000256" key="4">
    <source>
        <dbReference type="ARBA" id="ARBA00022989"/>
    </source>
</evidence>
<evidence type="ECO:0000313" key="8">
    <source>
        <dbReference type="EMBL" id="QDC39667.1"/>
    </source>
</evidence>
<feature type="transmembrane region" description="Helical" evidence="6">
    <location>
        <begin position="55"/>
        <end position="73"/>
    </location>
</feature>
<evidence type="ECO:0000259" key="7">
    <source>
        <dbReference type="PROSITE" id="PS50850"/>
    </source>
</evidence>
<feature type="transmembrane region" description="Helical" evidence="6">
    <location>
        <begin position="85"/>
        <end position="103"/>
    </location>
</feature>
<dbReference type="InterPro" id="IPR011701">
    <property type="entry name" value="MFS"/>
</dbReference>
<feature type="transmembrane region" description="Helical" evidence="6">
    <location>
        <begin position="148"/>
        <end position="168"/>
    </location>
</feature>
<dbReference type="GO" id="GO:0012505">
    <property type="term" value="C:endomembrane system"/>
    <property type="evidence" value="ECO:0007669"/>
    <property type="project" value="UniProtKB-SubCell"/>
</dbReference>
<dbReference type="InterPro" id="IPR036259">
    <property type="entry name" value="MFS_trans_sf"/>
</dbReference>
<feature type="transmembrane region" description="Helical" evidence="6">
    <location>
        <begin position="431"/>
        <end position="451"/>
    </location>
</feature>
<dbReference type="Pfam" id="PF07690">
    <property type="entry name" value="MFS_1"/>
    <property type="match status" value="1"/>
</dbReference>
<dbReference type="RefSeq" id="WP_140043253.1">
    <property type="nucleotide sequence ID" value="NZ_CP041017.1"/>
</dbReference>
<name>A0A5B8CM01_SPHSA</name>
<dbReference type="GO" id="GO:0022857">
    <property type="term" value="F:transmembrane transporter activity"/>
    <property type="evidence" value="ECO:0007669"/>
    <property type="project" value="InterPro"/>
</dbReference>
<feature type="transmembrane region" description="Helical" evidence="6">
    <location>
        <begin position="304"/>
        <end position="327"/>
    </location>
</feature>
<dbReference type="PANTHER" id="PTHR23501:SF191">
    <property type="entry name" value="VACUOLAR BASIC AMINO ACID TRANSPORTER 4"/>
    <property type="match status" value="1"/>
</dbReference>
<comment type="subcellular location">
    <subcellularLocation>
        <location evidence="1">Endomembrane system</location>
        <topology evidence="1">Multi-pass membrane protein</topology>
    </subcellularLocation>
</comment>
<dbReference type="AlphaFoldDB" id="A0A5B8CM01"/>
<dbReference type="EMBL" id="CP041017">
    <property type="protein sequence ID" value="QDC39667.1"/>
    <property type="molecule type" value="Genomic_DNA"/>
</dbReference>
<accession>A0A5B8CM01</accession>
<feature type="transmembrane region" description="Helical" evidence="6">
    <location>
        <begin position="213"/>
        <end position="233"/>
    </location>
</feature>
<evidence type="ECO:0000256" key="2">
    <source>
        <dbReference type="ARBA" id="ARBA00022448"/>
    </source>
</evidence>
<protein>
    <submittedName>
        <fullName evidence="8">MFS transporter</fullName>
    </submittedName>
</protein>
<dbReference type="Proteomes" id="UP000311469">
    <property type="component" value="Chromosome cSF2"/>
</dbReference>
<keyword evidence="2" id="KW-0813">Transport</keyword>
<sequence>MARRPPRSHNPADGFNFRFVGPLALGATLNPLNSTMIATALVLIADDIGVPMTEISWLIAGLYIASAIAQPTMGKLADLFGPRRIYLFSLVIVALAGLVGQLANGLFGLVASRVLLGIGTSGAYPSAMRLFRERADLIGAPPPRKAMGMLSLAALSTAAFGPLLGGIMTHWLGWHAIFSINIPLALITLLLVRAGIPPAPRRVTHWRRVLLEIDPVGMLLFTAALMTLLLWLFEADRLGYGVLVASALLWPVFVIHSLRQATPFINMRMLIDNVPLSLTYLRASALMMVVYCIVYGYTQWLQSVGYSSAEAGLFMLPIATVSAASSLVGARTKGIRGPFLFSIACALVGSALLLMLHTGSPVWTIVAVGLLFGPPQGMFMTATQAAVYVQASANDIGAAAGLQRSAQYIGAIGAATALANIFGQRASDTGLHHLGMMMGLLCAAALLLTILDRTIPRGAVG</sequence>
<feature type="transmembrane region" description="Helical" evidence="6">
    <location>
        <begin position="279"/>
        <end position="298"/>
    </location>
</feature>
<evidence type="ECO:0000313" key="9">
    <source>
        <dbReference type="Proteomes" id="UP000311469"/>
    </source>
</evidence>
<evidence type="ECO:0000256" key="5">
    <source>
        <dbReference type="ARBA" id="ARBA00023136"/>
    </source>
</evidence>
<organism evidence="8 9">
    <name type="scientific">Sphingobium fuliginis ATCC 27551</name>
    <dbReference type="NCBI Taxonomy" id="1208342"/>
    <lineage>
        <taxon>Bacteria</taxon>
        <taxon>Pseudomonadati</taxon>
        <taxon>Pseudomonadota</taxon>
        <taxon>Alphaproteobacteria</taxon>
        <taxon>Sphingomonadales</taxon>
        <taxon>Sphingomonadaceae</taxon>
        <taxon>Sphingobium</taxon>
    </lineage>
</organism>
<feature type="transmembrane region" description="Helical" evidence="6">
    <location>
        <begin position="20"/>
        <end position="43"/>
    </location>
</feature>
<dbReference type="Gene3D" id="1.20.1720.10">
    <property type="entry name" value="Multidrug resistance protein D"/>
    <property type="match status" value="1"/>
</dbReference>
<feature type="transmembrane region" description="Helical" evidence="6">
    <location>
        <begin position="239"/>
        <end position="258"/>
    </location>
</feature>
<keyword evidence="3 6" id="KW-0812">Transmembrane</keyword>
<keyword evidence="5 6" id="KW-0472">Membrane</keyword>
<feature type="transmembrane region" description="Helical" evidence="6">
    <location>
        <begin position="174"/>
        <end position="192"/>
    </location>
</feature>
<dbReference type="GO" id="GO:0005886">
    <property type="term" value="C:plasma membrane"/>
    <property type="evidence" value="ECO:0007669"/>
    <property type="project" value="TreeGrafter"/>
</dbReference>
<feature type="transmembrane region" description="Helical" evidence="6">
    <location>
        <begin position="109"/>
        <end position="127"/>
    </location>
</feature>
<dbReference type="Gene3D" id="1.20.1250.20">
    <property type="entry name" value="MFS general substrate transporter like domains"/>
    <property type="match status" value="1"/>
</dbReference>
<proteinExistence type="predicted"/>
<dbReference type="SUPFAM" id="SSF103473">
    <property type="entry name" value="MFS general substrate transporter"/>
    <property type="match status" value="1"/>
</dbReference>
<gene>
    <name evidence="8" type="ORF">FIL70_20975</name>
</gene>
<keyword evidence="4 6" id="KW-1133">Transmembrane helix</keyword>
<evidence type="ECO:0000256" key="6">
    <source>
        <dbReference type="SAM" id="Phobius"/>
    </source>
</evidence>
<feature type="transmembrane region" description="Helical" evidence="6">
    <location>
        <begin position="339"/>
        <end position="372"/>
    </location>
</feature>
<dbReference type="KEGG" id="sufl:FIL70_20975"/>
<dbReference type="PANTHER" id="PTHR23501">
    <property type="entry name" value="MAJOR FACILITATOR SUPERFAMILY"/>
    <property type="match status" value="1"/>
</dbReference>
<feature type="domain" description="Major facilitator superfamily (MFS) profile" evidence="7">
    <location>
        <begin position="19"/>
        <end position="457"/>
    </location>
</feature>
<evidence type="ECO:0000256" key="1">
    <source>
        <dbReference type="ARBA" id="ARBA00004127"/>
    </source>
</evidence>